<comment type="caution">
    <text evidence="1">The sequence shown here is derived from an EMBL/GenBank/DDBJ whole genome shotgun (WGS) entry which is preliminary data.</text>
</comment>
<dbReference type="Pfam" id="PF04245">
    <property type="entry name" value="NA37"/>
    <property type="match status" value="1"/>
</dbReference>
<dbReference type="EMBL" id="JAUSUR010000010">
    <property type="protein sequence ID" value="MDQ0363180.1"/>
    <property type="molecule type" value="Genomic_DNA"/>
</dbReference>
<accession>A0ABU0E8N8</accession>
<dbReference type="RefSeq" id="WP_307411891.1">
    <property type="nucleotide sequence ID" value="NZ_JAUSUR010000010.1"/>
</dbReference>
<evidence type="ECO:0000313" key="2">
    <source>
        <dbReference type="Proteomes" id="UP001230220"/>
    </source>
</evidence>
<evidence type="ECO:0008006" key="3">
    <source>
        <dbReference type="Google" id="ProtNLM"/>
    </source>
</evidence>
<gene>
    <name evidence="1" type="ORF">J2S15_003941</name>
</gene>
<reference evidence="1 2" key="1">
    <citation type="submission" date="2023-07" db="EMBL/GenBank/DDBJ databases">
        <title>Genomic Encyclopedia of Type Strains, Phase IV (KMG-IV): sequencing the most valuable type-strain genomes for metagenomic binning, comparative biology and taxonomic classification.</title>
        <authorList>
            <person name="Goeker M."/>
        </authorList>
    </citation>
    <scope>NUCLEOTIDE SEQUENCE [LARGE SCALE GENOMIC DNA]</scope>
    <source>
        <strain evidence="1 2">DSM 16784</strain>
    </source>
</reference>
<dbReference type="InterPro" id="IPR007358">
    <property type="entry name" value="Nucleoid_associated_NdpA"/>
</dbReference>
<sequence>MISINRYSLSMIDLKDSTIISSQPVDEISFHESSFILRKIKKVFTNNDNRDCSLNESSRYIELFDNYKSNRNMYELAETLSQDIFNKKLELGINASSDLLIVDFIKDDHNYLLIYDHSLENAFSHYVEQTSGEAQIRITRNKNGLNGRIKKSDSYLAWDFTDNNFMICDAMDLEEKDELEKTVFETIFDIGAKPNDKDIILTLEKSVNQIAEQHELDQMECTVALKKELLASPEIVLSNVSELVFADNERAKTDFTTLSQEHEIPKEITINQAVLKKKDKFQKIMTDIGIEINIPIEQLSEKEKVEFVNNDDGTISIKINNITMIND</sequence>
<proteinExistence type="predicted"/>
<protein>
    <recommendedName>
        <fullName evidence="3">Nucleoid-associated protein</fullName>
    </recommendedName>
</protein>
<organism evidence="1 2">
    <name type="scientific">Breznakia pachnodae</name>
    <dbReference type="NCBI Taxonomy" id="265178"/>
    <lineage>
        <taxon>Bacteria</taxon>
        <taxon>Bacillati</taxon>
        <taxon>Bacillota</taxon>
        <taxon>Erysipelotrichia</taxon>
        <taxon>Erysipelotrichales</taxon>
        <taxon>Erysipelotrichaceae</taxon>
        <taxon>Breznakia</taxon>
    </lineage>
</organism>
<evidence type="ECO:0000313" key="1">
    <source>
        <dbReference type="EMBL" id="MDQ0363180.1"/>
    </source>
</evidence>
<dbReference type="Proteomes" id="UP001230220">
    <property type="component" value="Unassembled WGS sequence"/>
</dbReference>
<keyword evidence="2" id="KW-1185">Reference proteome</keyword>
<name>A0ABU0E8N8_9FIRM</name>